<protein>
    <recommendedName>
        <fullName evidence="4">Ig-like domain-containing protein</fullName>
    </recommendedName>
</protein>
<proteinExistence type="predicted"/>
<comment type="caution">
    <text evidence="2">The sequence shown here is derived from an EMBL/GenBank/DDBJ whole genome shotgun (WGS) entry which is preliminary data.</text>
</comment>
<evidence type="ECO:0008006" key="4">
    <source>
        <dbReference type="Google" id="ProtNLM"/>
    </source>
</evidence>
<name>A0A1V6M1Z9_9BACT</name>
<sequence>MGNKLSGFLHHRFAASAAIRLDWITFLFVGWTRWNTIIKNISISFLIIFVLLPVFAQAQLTFPTSLTNELDNRPIDESARNIVVLIHGWTAMDSIPSEEYNRYEDDCNAPALYYLFNILKLKLLNSDKKLITYHWEKDASTGLINWDSSGLEGPLKNATKAAINAKGHGSNLGVQLAQISPNLRFVHFIAHSAGAWCAREAAKTLMANENNPYVIVQITLLDPFIPEDVKRGDGLFSQAAMEEPTSWSYADRIRRMENYFADDGVFWNPLANFSICYWLPTTPTWGTQVKMFSWREEGGTDINQQVDWGWVPEVEYHKYYDYHSGPIEFYADTVSASIQGQTIPGGLYGTGCPFNFIQVGWYRSLIAEFAFLPKIITDPQSQTTSPGQSVTLSIDAISSQELRYQWFKNGQQYQATGSALVFDSILPSPYPSVIFLLREVKMVEMPDFTG</sequence>
<organism evidence="2 3">
    <name type="scientific">Candidatus Brocadia sapporoensis</name>
    <dbReference type="NCBI Taxonomy" id="392547"/>
    <lineage>
        <taxon>Bacteria</taxon>
        <taxon>Pseudomonadati</taxon>
        <taxon>Planctomycetota</taxon>
        <taxon>Candidatus Brocadiia</taxon>
        <taxon>Candidatus Brocadiales</taxon>
        <taxon>Candidatus Brocadiaceae</taxon>
        <taxon>Candidatus Brocadia</taxon>
    </lineage>
</organism>
<dbReference type="RefSeq" id="WP_070066415.1">
    <property type="nucleotide sequence ID" value="NZ_MJUW02000038.1"/>
</dbReference>
<keyword evidence="1" id="KW-1133">Transmembrane helix</keyword>
<keyword evidence="1" id="KW-0472">Membrane</keyword>
<dbReference type="EMBL" id="MJUW02000038">
    <property type="protein sequence ID" value="OQD46400.1"/>
    <property type="molecule type" value="Genomic_DNA"/>
</dbReference>
<keyword evidence="1" id="KW-0812">Transmembrane</keyword>
<dbReference type="InterPro" id="IPR013783">
    <property type="entry name" value="Ig-like_fold"/>
</dbReference>
<dbReference type="SUPFAM" id="SSF53474">
    <property type="entry name" value="alpha/beta-Hydrolases"/>
    <property type="match status" value="2"/>
</dbReference>
<dbReference type="SUPFAM" id="SSF48726">
    <property type="entry name" value="Immunoglobulin"/>
    <property type="match status" value="1"/>
</dbReference>
<dbReference type="Gene3D" id="2.60.40.10">
    <property type="entry name" value="Immunoglobulins"/>
    <property type="match status" value="1"/>
</dbReference>
<feature type="transmembrane region" description="Helical" evidence="1">
    <location>
        <begin position="43"/>
        <end position="62"/>
    </location>
</feature>
<dbReference type="InterPro" id="IPR029058">
    <property type="entry name" value="AB_hydrolase_fold"/>
</dbReference>
<dbReference type="AlphaFoldDB" id="A0A1V6M1Z9"/>
<evidence type="ECO:0000256" key="1">
    <source>
        <dbReference type="SAM" id="Phobius"/>
    </source>
</evidence>
<keyword evidence="3" id="KW-1185">Reference proteome</keyword>
<accession>A0A1V6M1Z9</accession>
<dbReference type="Proteomes" id="UP000242219">
    <property type="component" value="Unassembled WGS sequence"/>
</dbReference>
<gene>
    <name evidence="2" type="ORF">BIY37_03325</name>
</gene>
<dbReference type="InterPro" id="IPR036179">
    <property type="entry name" value="Ig-like_dom_sf"/>
</dbReference>
<evidence type="ECO:0000313" key="2">
    <source>
        <dbReference type="EMBL" id="OQD46400.1"/>
    </source>
</evidence>
<dbReference type="Gene3D" id="3.40.50.1820">
    <property type="entry name" value="alpha/beta hydrolase"/>
    <property type="match status" value="1"/>
</dbReference>
<evidence type="ECO:0000313" key="3">
    <source>
        <dbReference type="Proteomes" id="UP000242219"/>
    </source>
</evidence>
<reference evidence="2 3" key="1">
    <citation type="journal article" date="2016" name="Genome Announc.">
        <title>Draft Genome Sequence of the Anaerobic Ammonium-Oxidizing Bacterium 'Candidatus Brocadia sp. 40'.</title>
        <authorList>
            <person name="Ali M."/>
            <person name="Haroon M.F."/>
            <person name="Narita Y."/>
            <person name="Zhang L."/>
            <person name="Rangel Shaw D."/>
            <person name="Okabe S."/>
            <person name="Saikaly P.E."/>
        </authorList>
    </citation>
    <scope>NUCLEOTIDE SEQUENCE [LARGE SCALE GENOMIC DNA]</scope>
    <source>
        <strain evidence="2 3">40</strain>
    </source>
</reference>